<evidence type="ECO:0000313" key="2">
    <source>
        <dbReference type="Proteomes" id="UP000252266"/>
    </source>
</evidence>
<comment type="caution">
    <text evidence="1">The sequence shown here is derived from an EMBL/GenBank/DDBJ whole genome shotgun (WGS) entry which is preliminary data.</text>
</comment>
<protein>
    <submittedName>
        <fullName evidence="1">Uncharacterized protein</fullName>
    </submittedName>
</protein>
<reference evidence="1 2" key="1">
    <citation type="submission" date="2014-07" db="EMBL/GenBank/DDBJ databases">
        <title>Draft genome sequence of Thalassospira xiamenensis IB13.</title>
        <authorList>
            <person name="Lai Q."/>
            <person name="Shao Z."/>
        </authorList>
    </citation>
    <scope>NUCLEOTIDE SEQUENCE [LARGE SCALE GENOMIC DNA]</scope>
    <source>
        <strain evidence="1 2">IB13</strain>
    </source>
</reference>
<proteinExistence type="predicted"/>
<evidence type="ECO:0000313" key="1">
    <source>
        <dbReference type="EMBL" id="RCK48597.1"/>
    </source>
</evidence>
<name>A0A367X4T3_9PROT</name>
<organism evidence="1 2">
    <name type="scientific">Thalassospira xiamenensis</name>
    <dbReference type="NCBI Taxonomy" id="220697"/>
    <lineage>
        <taxon>Bacteria</taxon>
        <taxon>Pseudomonadati</taxon>
        <taxon>Pseudomonadota</taxon>
        <taxon>Alphaproteobacteria</taxon>
        <taxon>Rhodospirillales</taxon>
        <taxon>Thalassospiraceae</taxon>
        <taxon>Thalassospira</taxon>
    </lineage>
</organism>
<dbReference type="Proteomes" id="UP000252266">
    <property type="component" value="Unassembled WGS sequence"/>
</dbReference>
<gene>
    <name evidence="1" type="ORF">TH44_15910</name>
</gene>
<dbReference type="EMBL" id="JPWJ01000008">
    <property type="protein sequence ID" value="RCK48597.1"/>
    <property type="molecule type" value="Genomic_DNA"/>
</dbReference>
<sequence>MARWTPAFAGVTVEGAGVTFEGGLPATNIAIPANAGIQRAGQKGMISTSSGQCVVQGQASPRAGQARDLYHILNL</sequence>
<accession>A0A367X4T3</accession>
<dbReference type="AlphaFoldDB" id="A0A367X4T3"/>